<dbReference type="SUPFAM" id="SSF55729">
    <property type="entry name" value="Acyl-CoA N-acyltransferases (Nat)"/>
    <property type="match status" value="1"/>
</dbReference>
<dbReference type="GO" id="GO:0016746">
    <property type="term" value="F:acyltransferase activity"/>
    <property type="evidence" value="ECO:0007669"/>
    <property type="project" value="UniProtKB-KW"/>
</dbReference>
<dbReference type="InterPro" id="IPR000182">
    <property type="entry name" value="GNAT_dom"/>
</dbReference>
<dbReference type="InterPro" id="IPR016181">
    <property type="entry name" value="Acyl_CoA_acyltransferase"/>
</dbReference>
<protein>
    <submittedName>
        <fullName evidence="2">GNAT family N-acetyltransferase</fullName>
        <ecNumber evidence="2">2.3.1.-</ecNumber>
    </submittedName>
</protein>
<dbReference type="Proteomes" id="UP001304298">
    <property type="component" value="Unassembled WGS sequence"/>
</dbReference>
<evidence type="ECO:0000313" key="3">
    <source>
        <dbReference type="Proteomes" id="UP001304298"/>
    </source>
</evidence>
<name>A0ABU5RB36_9PSEU</name>
<gene>
    <name evidence="2" type="ORF">VA596_28235</name>
</gene>
<comment type="caution">
    <text evidence="2">The sequence shown here is derived from an EMBL/GenBank/DDBJ whole genome shotgun (WGS) entry which is preliminary data.</text>
</comment>
<evidence type="ECO:0000313" key="2">
    <source>
        <dbReference type="EMBL" id="MEA5363452.1"/>
    </source>
</evidence>
<keyword evidence="3" id="KW-1185">Reference proteome</keyword>
<dbReference type="Pfam" id="PF00583">
    <property type="entry name" value="Acetyltransf_1"/>
    <property type="match status" value="1"/>
</dbReference>
<evidence type="ECO:0000259" key="1">
    <source>
        <dbReference type="PROSITE" id="PS51186"/>
    </source>
</evidence>
<dbReference type="RefSeq" id="WP_323331627.1">
    <property type="nucleotide sequence ID" value="NZ_JAYFSI010000007.1"/>
</dbReference>
<sequence length="307" mass="32479">MDIAEPLLAACRARFAAVDALLPPAAPPADGVRLDAATADGTQVTGVLQRHRLGPGDVSTLWSAADTWQLFPYFGDTGTEGLDLLLRALRGLLDGEKTGDDSACAVVWPSRDAEAIRAFLDHGLVPLGALGVRTAPPPPPDCDVEVVRRAGPDDFAVALELATATFDYTGLVAAPRRANTADLLAPALREALDAEEPAVWLAEDGGVVQAMAHCAWIDATAGSAAAELLPPGRWGYVNNVVTAPGERGGGFGRALMARVHQELRTGGATGTYLYYNPTNPLASVFWHRQGYRPLWTTWEVRPAGALR</sequence>
<dbReference type="Gene3D" id="3.40.630.30">
    <property type="match status" value="1"/>
</dbReference>
<keyword evidence="2" id="KW-0012">Acyltransferase</keyword>
<keyword evidence="2" id="KW-0808">Transferase</keyword>
<feature type="domain" description="N-acetyltransferase" evidence="1">
    <location>
        <begin position="145"/>
        <end position="307"/>
    </location>
</feature>
<reference evidence="2 3" key="1">
    <citation type="submission" date="2023-12" db="EMBL/GenBank/DDBJ databases">
        <title>Amycolatopsis sp. V23-08.</title>
        <authorList>
            <person name="Somphong A."/>
        </authorList>
    </citation>
    <scope>NUCLEOTIDE SEQUENCE [LARGE SCALE GENOMIC DNA]</scope>
    <source>
        <strain evidence="2 3">V23-08</strain>
    </source>
</reference>
<organism evidence="2 3">
    <name type="scientific">Amycolatopsis heterodermiae</name>
    <dbReference type="NCBI Taxonomy" id="3110235"/>
    <lineage>
        <taxon>Bacteria</taxon>
        <taxon>Bacillati</taxon>
        <taxon>Actinomycetota</taxon>
        <taxon>Actinomycetes</taxon>
        <taxon>Pseudonocardiales</taxon>
        <taxon>Pseudonocardiaceae</taxon>
        <taxon>Amycolatopsis</taxon>
    </lineage>
</organism>
<dbReference type="EC" id="2.3.1.-" evidence="2"/>
<dbReference type="EMBL" id="JAYFSI010000007">
    <property type="protein sequence ID" value="MEA5363452.1"/>
    <property type="molecule type" value="Genomic_DNA"/>
</dbReference>
<dbReference type="PROSITE" id="PS51186">
    <property type="entry name" value="GNAT"/>
    <property type="match status" value="1"/>
</dbReference>
<dbReference type="CDD" id="cd04301">
    <property type="entry name" value="NAT_SF"/>
    <property type="match status" value="1"/>
</dbReference>
<accession>A0ABU5RB36</accession>
<proteinExistence type="predicted"/>